<sequence>MVPPKEDEYTDNPRLTKAFKRLEKKLTIEILFLWVIRLLKDGPKYAYELKQEFQDRFGFSPATVTNYTVLYLLEKEGIVKRTEVVVDDERIDRKYYALTELGEKLFEECKIFLEDTFSILFSDLKS</sequence>
<feature type="domain" description="Transcription regulator PadR N-terminal" evidence="1">
    <location>
        <begin position="35"/>
        <end position="107"/>
    </location>
</feature>
<accession>A0A9Y1BQ20</accession>
<dbReference type="InterPro" id="IPR005149">
    <property type="entry name" value="Tscrpt_reg_PadR_N"/>
</dbReference>
<evidence type="ECO:0000259" key="1">
    <source>
        <dbReference type="Pfam" id="PF03551"/>
    </source>
</evidence>
<dbReference type="PANTHER" id="PTHR43252:SF7">
    <property type="entry name" value="TRANSCRIPTIONAL REGULATOR YQJI"/>
    <property type="match status" value="1"/>
</dbReference>
<evidence type="ECO:0000313" key="2">
    <source>
        <dbReference type="EMBL" id="UJG42800.1"/>
    </source>
</evidence>
<name>A0A9Y1BQ20_9ARCH</name>
<organism evidence="2">
    <name type="scientific">Candidatus Heimdallarchaeum endolithica</name>
    <dbReference type="NCBI Taxonomy" id="2876572"/>
    <lineage>
        <taxon>Archaea</taxon>
        <taxon>Promethearchaeati</taxon>
        <taxon>Candidatus Heimdallarchaeota</taxon>
        <taxon>Candidatus Heimdallarchaeia (ex Rinke et al. 2021) (nom. nud.)</taxon>
        <taxon>Candidatus Heimdallarchaeales</taxon>
        <taxon>Candidatus Heimdallarchaeaceae</taxon>
        <taxon>Candidatus Heimdallarchaeum</taxon>
    </lineage>
</organism>
<dbReference type="EMBL" id="CP084167">
    <property type="protein sequence ID" value="UJG42800.1"/>
    <property type="molecule type" value="Genomic_DNA"/>
</dbReference>
<protein>
    <submittedName>
        <fullName evidence="2">PadR family transcriptional regulator</fullName>
    </submittedName>
</protein>
<dbReference type="InterPro" id="IPR036388">
    <property type="entry name" value="WH-like_DNA-bd_sf"/>
</dbReference>
<reference evidence="2" key="1">
    <citation type="journal article" date="2022" name="Nat. Microbiol.">
        <title>Unique mobile elements and scalable gene flow at the prokaryote-eukaryote boundary revealed by circularized Asgard archaea genomes.</title>
        <authorList>
            <person name="Wu F."/>
            <person name="Speth D.R."/>
            <person name="Philosof A."/>
            <person name="Cremiere A."/>
            <person name="Narayanan A."/>
            <person name="Barco R.A."/>
            <person name="Connon S.A."/>
            <person name="Amend J.P."/>
            <person name="Antoshechkin I.A."/>
            <person name="Orphan V.J."/>
        </authorList>
    </citation>
    <scope>NUCLEOTIDE SEQUENCE</scope>
    <source>
        <strain evidence="2">PR6</strain>
    </source>
</reference>
<dbReference type="AlphaFoldDB" id="A0A9Y1BQ20"/>
<gene>
    <name evidence="2" type="ORF">K9W46_10495</name>
</gene>
<dbReference type="InterPro" id="IPR036390">
    <property type="entry name" value="WH_DNA-bd_sf"/>
</dbReference>
<dbReference type="Gene3D" id="1.10.10.10">
    <property type="entry name" value="Winged helix-like DNA-binding domain superfamily/Winged helix DNA-binding domain"/>
    <property type="match status" value="1"/>
</dbReference>
<dbReference type="SUPFAM" id="SSF46785">
    <property type="entry name" value="Winged helix' DNA-binding domain"/>
    <property type="match status" value="1"/>
</dbReference>
<proteinExistence type="predicted"/>
<dbReference type="PANTHER" id="PTHR43252">
    <property type="entry name" value="TRANSCRIPTIONAL REGULATOR YQJI"/>
    <property type="match status" value="1"/>
</dbReference>
<dbReference type="Pfam" id="PF03551">
    <property type="entry name" value="PadR"/>
    <property type="match status" value="1"/>
</dbReference>
<dbReference type="Proteomes" id="UP001200513">
    <property type="component" value="Chromosome"/>
</dbReference>